<name>A0AAW7X5Q4_9GAMM</name>
<keyword evidence="7" id="KW-0408">Iron</keyword>
<organism evidence="17 18">
    <name type="scientific">Saccharophagus degradans</name>
    <dbReference type="NCBI Taxonomy" id="86304"/>
    <lineage>
        <taxon>Bacteria</taxon>
        <taxon>Pseudomonadati</taxon>
        <taxon>Pseudomonadota</taxon>
        <taxon>Gammaproteobacteria</taxon>
        <taxon>Cellvibrionales</taxon>
        <taxon>Cellvibrionaceae</taxon>
        <taxon>Saccharophagus</taxon>
    </lineage>
</organism>
<gene>
    <name evidence="17" type="ORF">Q4521_09105</name>
</gene>
<keyword evidence="17" id="KW-0675">Receptor</keyword>
<dbReference type="Pfam" id="PF00593">
    <property type="entry name" value="TonB_dep_Rec_b-barrel"/>
    <property type="match status" value="1"/>
</dbReference>
<evidence type="ECO:0000256" key="10">
    <source>
        <dbReference type="ARBA" id="ARBA00023136"/>
    </source>
</evidence>
<sequence>MSTQNTNQVLAKNVLSFMVASAIAGFAHAESTGLALEEVLVTGLPTQQTKMDASVSSTTLSPERVENSVARSTTEIFLAIPGVRSEASAGESNTNLSIRGIPVASGGGKFMQLHEDGLPVMQYGDVIVGNADNYLSYDWTVSQIQAVKGGTSATLASNSPAAVINFVSKTGEEEGGSVGFSTGVDYDSNRMDFEYGSPFSDGWMFHVGGYYRTGEGVRDTGFNGNKGGQLKLSIKKEFDRGYVRVYGKVLDDKTTTYLPMPMRAGGDSITGFDALKSSNIPSELLAIQTGDGGTGVRQSSIGDGSSVKSQVIGGQIQFDITDDLILSEKFRVAQNSGKFVGAFSANIGAASDPSGIASGLGSANGLAYASGENAGELLSASDLANLNGNGLIQNIRTFDNDINSLNNFSNDISLTKQFDSWDITAGYYTASQDIDINWYWQTYIADVADETRLLNAYEDDTQLTTGGLVAYGAPDWGYCCYRDTALETNLDAVYIALNANINDDLSVSASVRSDSGDAIGHYAFGANNSVDFDGNGEISLAESQAQTISQASIAGSQYKYDWAYTSYALGANYLLNDYSAIFANISDGGRANTDRLGDGGFIVDGTVVDGAVENRVRQYEFGYKREGDYTGIFATAFYVQTDDVNSEGTNGSTLTARVREYESTGLELETFANLGAVTLLANATWTQAEIVSSNDASLIGNTPRRQADLVYSTTASYAWSDHSAGLTLIGTTDSYAQDANDYTLDGYNYVNGYVNFGLADGFTVSLAVNNIFDQIGVTEAEENTPISISGADYVRARSIAGRSTSLSVKYQF</sequence>
<dbReference type="InterPro" id="IPR012910">
    <property type="entry name" value="Plug_dom"/>
</dbReference>
<evidence type="ECO:0000313" key="17">
    <source>
        <dbReference type="EMBL" id="MDO6422630.1"/>
    </source>
</evidence>
<evidence type="ECO:0000259" key="15">
    <source>
        <dbReference type="Pfam" id="PF00593"/>
    </source>
</evidence>
<dbReference type="PROSITE" id="PS52016">
    <property type="entry name" value="TONB_DEPENDENT_REC_3"/>
    <property type="match status" value="1"/>
</dbReference>
<feature type="domain" description="TonB-dependent receptor plug" evidence="16">
    <location>
        <begin position="50"/>
        <end position="163"/>
    </location>
</feature>
<dbReference type="Gene3D" id="2.170.130.10">
    <property type="entry name" value="TonB-dependent receptor, plug domain"/>
    <property type="match status" value="1"/>
</dbReference>
<keyword evidence="3 12" id="KW-1134">Transmembrane beta strand</keyword>
<dbReference type="Proteomes" id="UP001169760">
    <property type="component" value="Unassembled WGS sequence"/>
</dbReference>
<feature type="signal peptide" evidence="14">
    <location>
        <begin position="1"/>
        <end position="29"/>
    </location>
</feature>
<comment type="subcellular location">
    <subcellularLocation>
        <location evidence="1 12">Cell outer membrane</location>
        <topology evidence="1 12">Multi-pass membrane protein</topology>
    </subcellularLocation>
</comment>
<accession>A0AAW7X5Q4</accession>
<feature type="chain" id="PRO_5043510518" evidence="14">
    <location>
        <begin position="30"/>
        <end position="812"/>
    </location>
</feature>
<keyword evidence="10 12" id="KW-0472">Membrane</keyword>
<keyword evidence="11 12" id="KW-0998">Cell outer membrane</keyword>
<feature type="domain" description="TonB-dependent receptor-like beta-barrel" evidence="15">
    <location>
        <begin position="367"/>
        <end position="771"/>
    </location>
</feature>
<keyword evidence="9 13" id="KW-0798">TonB box</keyword>
<dbReference type="InterPro" id="IPR039426">
    <property type="entry name" value="TonB-dep_rcpt-like"/>
</dbReference>
<keyword evidence="5 12" id="KW-0812">Transmembrane</keyword>
<keyword evidence="8" id="KW-0406">Ion transport</keyword>
<evidence type="ECO:0000256" key="2">
    <source>
        <dbReference type="ARBA" id="ARBA00022448"/>
    </source>
</evidence>
<dbReference type="Gene3D" id="2.40.170.20">
    <property type="entry name" value="TonB-dependent receptor, beta-barrel domain"/>
    <property type="match status" value="1"/>
</dbReference>
<dbReference type="InterPro" id="IPR036942">
    <property type="entry name" value="Beta-barrel_TonB_sf"/>
</dbReference>
<dbReference type="GO" id="GO:0015344">
    <property type="term" value="F:siderophore uptake transmembrane transporter activity"/>
    <property type="evidence" value="ECO:0007669"/>
    <property type="project" value="TreeGrafter"/>
</dbReference>
<evidence type="ECO:0000256" key="3">
    <source>
        <dbReference type="ARBA" id="ARBA00022452"/>
    </source>
</evidence>
<keyword evidence="6 14" id="KW-0732">Signal</keyword>
<evidence type="ECO:0000256" key="1">
    <source>
        <dbReference type="ARBA" id="ARBA00004571"/>
    </source>
</evidence>
<comment type="caution">
    <text evidence="17">The sequence shown here is derived from an EMBL/GenBank/DDBJ whole genome shotgun (WGS) entry which is preliminary data.</text>
</comment>
<protein>
    <submittedName>
        <fullName evidence="17">TonB-dependent receptor</fullName>
    </submittedName>
</protein>
<comment type="similarity">
    <text evidence="12 13">Belongs to the TonB-dependent receptor family.</text>
</comment>
<evidence type="ECO:0000256" key="9">
    <source>
        <dbReference type="ARBA" id="ARBA00023077"/>
    </source>
</evidence>
<dbReference type="InterPro" id="IPR000531">
    <property type="entry name" value="Beta-barrel_TonB"/>
</dbReference>
<evidence type="ECO:0000256" key="12">
    <source>
        <dbReference type="PROSITE-ProRule" id="PRU01360"/>
    </source>
</evidence>
<dbReference type="InterPro" id="IPR037066">
    <property type="entry name" value="Plug_dom_sf"/>
</dbReference>
<evidence type="ECO:0000256" key="4">
    <source>
        <dbReference type="ARBA" id="ARBA00022496"/>
    </source>
</evidence>
<keyword evidence="2 12" id="KW-0813">Transport</keyword>
<dbReference type="GO" id="GO:0009279">
    <property type="term" value="C:cell outer membrane"/>
    <property type="evidence" value="ECO:0007669"/>
    <property type="project" value="UniProtKB-SubCell"/>
</dbReference>
<evidence type="ECO:0000313" key="18">
    <source>
        <dbReference type="Proteomes" id="UP001169760"/>
    </source>
</evidence>
<evidence type="ECO:0000256" key="14">
    <source>
        <dbReference type="SAM" id="SignalP"/>
    </source>
</evidence>
<dbReference type="PANTHER" id="PTHR32552:SF89">
    <property type="entry name" value="CATECHOLATE SIDEROPHORE RECEPTOR FIU"/>
    <property type="match status" value="1"/>
</dbReference>
<dbReference type="RefSeq" id="WP_303492577.1">
    <property type="nucleotide sequence ID" value="NZ_JAUOPB010000006.1"/>
</dbReference>
<evidence type="ECO:0000256" key="7">
    <source>
        <dbReference type="ARBA" id="ARBA00023004"/>
    </source>
</evidence>
<dbReference type="EMBL" id="JAUOPB010000006">
    <property type="protein sequence ID" value="MDO6422630.1"/>
    <property type="molecule type" value="Genomic_DNA"/>
</dbReference>
<dbReference type="SUPFAM" id="SSF56935">
    <property type="entry name" value="Porins"/>
    <property type="match status" value="1"/>
</dbReference>
<evidence type="ECO:0000256" key="13">
    <source>
        <dbReference type="RuleBase" id="RU003357"/>
    </source>
</evidence>
<evidence type="ECO:0000256" key="11">
    <source>
        <dbReference type="ARBA" id="ARBA00023237"/>
    </source>
</evidence>
<evidence type="ECO:0000259" key="16">
    <source>
        <dbReference type="Pfam" id="PF07715"/>
    </source>
</evidence>
<dbReference type="Pfam" id="PF07715">
    <property type="entry name" value="Plug"/>
    <property type="match status" value="1"/>
</dbReference>
<dbReference type="PANTHER" id="PTHR32552">
    <property type="entry name" value="FERRICHROME IRON RECEPTOR-RELATED"/>
    <property type="match status" value="1"/>
</dbReference>
<proteinExistence type="inferred from homology"/>
<evidence type="ECO:0000256" key="5">
    <source>
        <dbReference type="ARBA" id="ARBA00022692"/>
    </source>
</evidence>
<dbReference type="AlphaFoldDB" id="A0AAW7X5Q4"/>
<evidence type="ECO:0000256" key="8">
    <source>
        <dbReference type="ARBA" id="ARBA00023065"/>
    </source>
</evidence>
<keyword evidence="4" id="KW-0410">Iron transport</keyword>
<reference evidence="17" key="1">
    <citation type="submission" date="2023-07" db="EMBL/GenBank/DDBJ databases">
        <title>Genome content predicts the carbon catabolic preferences of heterotrophic bacteria.</title>
        <authorList>
            <person name="Gralka M."/>
        </authorList>
    </citation>
    <scope>NUCLEOTIDE SEQUENCE</scope>
    <source>
        <strain evidence="17">I3M17_2</strain>
    </source>
</reference>
<evidence type="ECO:0000256" key="6">
    <source>
        <dbReference type="ARBA" id="ARBA00022729"/>
    </source>
</evidence>